<organism evidence="1 2">
    <name type="scientific">Aneurinibacillus aneurinilyticus ATCC 12856</name>
    <dbReference type="NCBI Taxonomy" id="649747"/>
    <lineage>
        <taxon>Bacteria</taxon>
        <taxon>Bacillati</taxon>
        <taxon>Bacillota</taxon>
        <taxon>Bacilli</taxon>
        <taxon>Bacillales</taxon>
        <taxon>Paenibacillaceae</taxon>
        <taxon>Aneurinibacillus group</taxon>
        <taxon>Aneurinibacillus</taxon>
    </lineage>
</organism>
<keyword evidence="2" id="KW-1185">Reference proteome</keyword>
<proteinExistence type="predicted"/>
<sequence>MLDVVTKVQVVGRRNFGKKKRLDATTALPFFLTSRHKNVS</sequence>
<dbReference type="STRING" id="649747.HMPREF0083_05439"/>
<gene>
    <name evidence="1" type="ORF">HMPREF0083_05439</name>
</gene>
<feature type="non-terminal residue" evidence="1">
    <location>
        <position position="40"/>
    </location>
</feature>
<dbReference type="Proteomes" id="UP000016511">
    <property type="component" value="Unassembled WGS sequence"/>
</dbReference>
<evidence type="ECO:0000313" key="1">
    <source>
        <dbReference type="EMBL" id="ERI05973.1"/>
    </source>
</evidence>
<evidence type="ECO:0000313" key="2">
    <source>
        <dbReference type="Proteomes" id="UP000016511"/>
    </source>
</evidence>
<protein>
    <submittedName>
        <fullName evidence="1">Uncharacterized protein</fullName>
    </submittedName>
</protein>
<dbReference type="EMBL" id="AWSJ01000340">
    <property type="protein sequence ID" value="ERI05973.1"/>
    <property type="molecule type" value="Genomic_DNA"/>
</dbReference>
<accession>U1WUQ1</accession>
<name>U1WUQ1_ANEAE</name>
<reference evidence="1 2" key="1">
    <citation type="submission" date="2013-08" db="EMBL/GenBank/DDBJ databases">
        <authorList>
            <person name="Weinstock G."/>
            <person name="Sodergren E."/>
            <person name="Wylie T."/>
            <person name="Fulton L."/>
            <person name="Fulton R."/>
            <person name="Fronick C."/>
            <person name="O'Laughlin M."/>
            <person name="Godfrey J."/>
            <person name="Miner T."/>
            <person name="Herter B."/>
            <person name="Appelbaum E."/>
            <person name="Cordes M."/>
            <person name="Lek S."/>
            <person name="Wollam A."/>
            <person name="Pepin K.H."/>
            <person name="Palsikar V.B."/>
            <person name="Mitreva M."/>
            <person name="Wilson R.K."/>
        </authorList>
    </citation>
    <scope>NUCLEOTIDE SEQUENCE [LARGE SCALE GENOMIC DNA]</scope>
    <source>
        <strain evidence="1 2">ATCC 12856</strain>
    </source>
</reference>
<dbReference type="HOGENOM" id="CLU_3300728_0_0_9"/>
<dbReference type="AlphaFoldDB" id="U1WUQ1"/>
<comment type="caution">
    <text evidence="1">The sequence shown here is derived from an EMBL/GenBank/DDBJ whole genome shotgun (WGS) entry which is preliminary data.</text>
</comment>